<sequence>MNQKHASIYLVGMMGSGKSTIGKVLARSLNMPFMDLDHQIESKCGVKIPLIFEIEGEEGFRKREAQVLEEVTRQTGIVMATGGGAILQEHNRALLRERGIVVYLKASVEELYRRTCRDRNRPLLATQDPKARLREILADREALYDEVADIIMETSSSTVTSVAHKLIERINQYRDFQCTS</sequence>
<keyword evidence="7 11" id="KW-0418">Kinase</keyword>
<comment type="similarity">
    <text evidence="2 11">Belongs to the shikimate kinase family.</text>
</comment>
<dbReference type="GO" id="GO:0008652">
    <property type="term" value="P:amino acid biosynthetic process"/>
    <property type="evidence" value="ECO:0007669"/>
    <property type="project" value="UniProtKB-KW"/>
</dbReference>
<evidence type="ECO:0000256" key="4">
    <source>
        <dbReference type="ARBA" id="ARBA00022605"/>
    </source>
</evidence>
<proteinExistence type="inferred from homology"/>
<dbReference type="PANTHER" id="PTHR21087:SF16">
    <property type="entry name" value="SHIKIMATE KINASE 1, CHLOROPLASTIC"/>
    <property type="match status" value="1"/>
</dbReference>
<keyword evidence="5 11" id="KW-0808">Transferase</keyword>
<evidence type="ECO:0000256" key="7">
    <source>
        <dbReference type="ARBA" id="ARBA00022777"/>
    </source>
</evidence>
<dbReference type="HAMAP" id="MF_00109">
    <property type="entry name" value="Shikimate_kinase"/>
    <property type="match status" value="1"/>
</dbReference>
<feature type="binding site" evidence="11">
    <location>
        <begin position="15"/>
        <end position="20"/>
    </location>
    <ligand>
        <name>ATP</name>
        <dbReference type="ChEBI" id="CHEBI:30616"/>
    </ligand>
</feature>
<feature type="binding site" evidence="11">
    <location>
        <position position="121"/>
    </location>
    <ligand>
        <name>ATP</name>
        <dbReference type="ChEBI" id="CHEBI:30616"/>
    </ligand>
</feature>
<dbReference type="GO" id="GO:0000287">
    <property type="term" value="F:magnesium ion binding"/>
    <property type="evidence" value="ECO:0007669"/>
    <property type="project" value="UniProtKB-UniRule"/>
</dbReference>
<feature type="binding site" evidence="11">
    <location>
        <position position="37"/>
    </location>
    <ligand>
        <name>substrate</name>
    </ligand>
</feature>
<gene>
    <name evidence="11" type="primary">aroK</name>
    <name evidence="12" type="ORF">DBV39_13950</name>
</gene>
<accession>A0A2R4XLI2</accession>
<comment type="catalytic activity">
    <reaction evidence="10 11">
        <text>shikimate + ATP = 3-phosphoshikimate + ADP + H(+)</text>
        <dbReference type="Rhea" id="RHEA:13121"/>
        <dbReference type="ChEBI" id="CHEBI:15378"/>
        <dbReference type="ChEBI" id="CHEBI:30616"/>
        <dbReference type="ChEBI" id="CHEBI:36208"/>
        <dbReference type="ChEBI" id="CHEBI:145989"/>
        <dbReference type="ChEBI" id="CHEBI:456216"/>
        <dbReference type="EC" id="2.7.1.71"/>
    </reaction>
</comment>
<comment type="cofactor">
    <cofactor evidence="11">
        <name>Mg(2+)</name>
        <dbReference type="ChEBI" id="CHEBI:18420"/>
    </cofactor>
    <text evidence="11">Binds 1 Mg(2+) ion per subunit.</text>
</comment>
<keyword evidence="8 11" id="KW-0067">ATP-binding</keyword>
<keyword evidence="11" id="KW-0963">Cytoplasm</keyword>
<dbReference type="Pfam" id="PF01202">
    <property type="entry name" value="SKI"/>
    <property type="match status" value="1"/>
</dbReference>
<feature type="binding site" evidence="11">
    <location>
        <position position="61"/>
    </location>
    <ligand>
        <name>substrate</name>
    </ligand>
</feature>
<keyword evidence="9 11" id="KW-0057">Aromatic amino acid biosynthesis</keyword>
<dbReference type="KEGG" id="boz:DBV39_13950"/>
<feature type="binding site" evidence="11">
    <location>
        <position position="19"/>
    </location>
    <ligand>
        <name>Mg(2+)</name>
        <dbReference type="ChEBI" id="CHEBI:18420"/>
    </ligand>
</feature>
<dbReference type="GO" id="GO:0009073">
    <property type="term" value="P:aromatic amino acid family biosynthetic process"/>
    <property type="evidence" value="ECO:0007669"/>
    <property type="project" value="UniProtKB-KW"/>
</dbReference>
<comment type="caution">
    <text evidence="11">Lacks conserved residue(s) required for the propagation of feature annotation.</text>
</comment>
<dbReference type="NCBIfam" id="NF003456">
    <property type="entry name" value="PRK05057.1"/>
    <property type="match status" value="1"/>
</dbReference>
<reference evidence="12 13" key="1">
    <citation type="submission" date="2018-04" db="EMBL/GenBank/DDBJ databases">
        <title>Bordetella sp. HZ20 isolated from seawater.</title>
        <authorList>
            <person name="Sun C."/>
        </authorList>
    </citation>
    <scope>NUCLEOTIDE SEQUENCE [LARGE SCALE GENOMIC DNA]</scope>
    <source>
        <strain evidence="12 13">HZ20</strain>
    </source>
</reference>
<keyword evidence="6 11" id="KW-0547">Nucleotide-binding</keyword>
<dbReference type="SUPFAM" id="SSF52540">
    <property type="entry name" value="P-loop containing nucleoside triphosphate hydrolases"/>
    <property type="match status" value="1"/>
</dbReference>
<dbReference type="GO" id="GO:0005524">
    <property type="term" value="F:ATP binding"/>
    <property type="evidence" value="ECO:0007669"/>
    <property type="project" value="UniProtKB-UniRule"/>
</dbReference>
<evidence type="ECO:0000256" key="2">
    <source>
        <dbReference type="ARBA" id="ARBA00006997"/>
    </source>
</evidence>
<keyword evidence="13" id="KW-1185">Reference proteome</keyword>
<dbReference type="Gene3D" id="3.40.50.300">
    <property type="entry name" value="P-loop containing nucleotide triphosphate hydrolases"/>
    <property type="match status" value="1"/>
</dbReference>
<evidence type="ECO:0000256" key="6">
    <source>
        <dbReference type="ARBA" id="ARBA00022741"/>
    </source>
</evidence>
<dbReference type="CDD" id="cd00464">
    <property type="entry name" value="SK"/>
    <property type="match status" value="1"/>
</dbReference>
<protein>
    <recommendedName>
        <fullName evidence="3 11">Shikimate kinase</fullName>
        <shortName evidence="11">SK</shortName>
        <ecNumber evidence="3 11">2.7.1.71</ecNumber>
    </recommendedName>
</protein>
<dbReference type="RefSeq" id="WP_108622050.1">
    <property type="nucleotide sequence ID" value="NZ_CP028901.1"/>
</dbReference>
<comment type="pathway">
    <text evidence="1 11">Metabolic intermediate biosynthesis; chorismate biosynthesis; chorismate from D-erythrose 4-phosphate and phosphoenolpyruvate: step 5/7.</text>
</comment>
<feature type="binding site" evidence="11">
    <location>
        <position position="140"/>
    </location>
    <ligand>
        <name>substrate</name>
    </ligand>
</feature>
<dbReference type="EC" id="2.7.1.71" evidence="3 11"/>
<evidence type="ECO:0000256" key="9">
    <source>
        <dbReference type="ARBA" id="ARBA00023141"/>
    </source>
</evidence>
<dbReference type="PANTHER" id="PTHR21087">
    <property type="entry name" value="SHIKIMATE KINASE"/>
    <property type="match status" value="1"/>
</dbReference>
<dbReference type="AlphaFoldDB" id="A0A2R4XLI2"/>
<dbReference type="GO" id="GO:0004765">
    <property type="term" value="F:shikimate kinase activity"/>
    <property type="evidence" value="ECO:0007669"/>
    <property type="project" value="UniProtKB-UniRule"/>
</dbReference>
<evidence type="ECO:0000256" key="5">
    <source>
        <dbReference type="ARBA" id="ARBA00022679"/>
    </source>
</evidence>
<dbReference type="GO" id="GO:0009423">
    <property type="term" value="P:chorismate biosynthetic process"/>
    <property type="evidence" value="ECO:0007669"/>
    <property type="project" value="UniProtKB-UniRule"/>
</dbReference>
<dbReference type="OrthoDB" id="9800332at2"/>
<dbReference type="InterPro" id="IPR023000">
    <property type="entry name" value="Shikimate_kinase_CS"/>
</dbReference>
<keyword evidence="4 11" id="KW-0028">Amino-acid biosynthesis</keyword>
<dbReference type="PROSITE" id="PS01128">
    <property type="entry name" value="SHIKIMATE_KINASE"/>
    <property type="match status" value="1"/>
</dbReference>
<dbReference type="PRINTS" id="PR01100">
    <property type="entry name" value="SHIKIMTKNASE"/>
</dbReference>
<dbReference type="Proteomes" id="UP000244571">
    <property type="component" value="Chromosome"/>
</dbReference>
<keyword evidence="11" id="KW-0479">Metal-binding</keyword>
<evidence type="ECO:0000256" key="10">
    <source>
        <dbReference type="ARBA" id="ARBA00048567"/>
    </source>
</evidence>
<keyword evidence="11" id="KW-0460">Magnesium</keyword>
<dbReference type="InterPro" id="IPR027417">
    <property type="entry name" value="P-loop_NTPase"/>
</dbReference>
<feature type="binding site" evidence="11">
    <location>
        <position position="83"/>
    </location>
    <ligand>
        <name>substrate</name>
    </ligand>
</feature>
<dbReference type="InterPro" id="IPR031322">
    <property type="entry name" value="Shikimate/glucono_kinase"/>
</dbReference>
<dbReference type="UniPathway" id="UPA00053">
    <property type="reaction ID" value="UER00088"/>
</dbReference>
<evidence type="ECO:0000313" key="12">
    <source>
        <dbReference type="EMBL" id="AWB34634.1"/>
    </source>
</evidence>
<dbReference type="GO" id="GO:0005829">
    <property type="term" value="C:cytosol"/>
    <property type="evidence" value="ECO:0007669"/>
    <property type="project" value="TreeGrafter"/>
</dbReference>
<evidence type="ECO:0000313" key="13">
    <source>
        <dbReference type="Proteomes" id="UP000244571"/>
    </source>
</evidence>
<comment type="function">
    <text evidence="11">Catalyzes the specific phosphorylation of the 3-hydroxyl group of shikimic acid using ATP as a cosubstrate.</text>
</comment>
<dbReference type="InterPro" id="IPR000623">
    <property type="entry name" value="Shikimate_kinase/TSH1"/>
</dbReference>
<evidence type="ECO:0000256" key="11">
    <source>
        <dbReference type="HAMAP-Rule" id="MF_00109"/>
    </source>
</evidence>
<evidence type="ECO:0000256" key="1">
    <source>
        <dbReference type="ARBA" id="ARBA00004842"/>
    </source>
</evidence>
<dbReference type="EMBL" id="CP028901">
    <property type="protein sequence ID" value="AWB34634.1"/>
    <property type="molecule type" value="Genomic_DNA"/>
</dbReference>
<comment type="subunit">
    <text evidence="11">Monomer.</text>
</comment>
<name>A0A2R4XLI2_9BURK</name>
<evidence type="ECO:0000256" key="8">
    <source>
        <dbReference type="ARBA" id="ARBA00022840"/>
    </source>
</evidence>
<evidence type="ECO:0000256" key="3">
    <source>
        <dbReference type="ARBA" id="ARBA00012154"/>
    </source>
</evidence>
<organism evidence="12 13">
    <name type="scientific">Orrella marina</name>
    <dbReference type="NCBI Taxonomy" id="2163011"/>
    <lineage>
        <taxon>Bacteria</taxon>
        <taxon>Pseudomonadati</taxon>
        <taxon>Pseudomonadota</taxon>
        <taxon>Betaproteobacteria</taxon>
        <taxon>Burkholderiales</taxon>
        <taxon>Alcaligenaceae</taxon>
        <taxon>Orrella</taxon>
    </lineage>
</organism>
<comment type="subcellular location">
    <subcellularLocation>
        <location evidence="11">Cytoplasm</location>
    </subcellularLocation>
</comment>